<protein>
    <submittedName>
        <fullName evidence="1">RCG59536</fullName>
    </submittedName>
</protein>
<dbReference type="Proteomes" id="UP000234681">
    <property type="component" value="Chromosome 7"/>
</dbReference>
<name>A6HQN5_RAT</name>
<dbReference type="AlphaFoldDB" id="A6HQN5"/>
<proteinExistence type="predicted"/>
<reference evidence="1 2" key="1">
    <citation type="submission" date="2005-09" db="EMBL/GenBank/DDBJ databases">
        <authorList>
            <person name="Mural R.J."/>
            <person name="Li P.W."/>
            <person name="Adams M.D."/>
            <person name="Amanatides P.G."/>
            <person name="Baden-Tillson H."/>
            <person name="Barnstead M."/>
            <person name="Chin S.H."/>
            <person name="Dew I."/>
            <person name="Evans C.A."/>
            <person name="Ferriera S."/>
            <person name="Flanigan M."/>
            <person name="Fosler C."/>
            <person name="Glodek A."/>
            <person name="Gu Z."/>
            <person name="Holt R.A."/>
            <person name="Jennings D."/>
            <person name="Kraft C.L."/>
            <person name="Lu F."/>
            <person name="Nguyen T."/>
            <person name="Nusskern D.R."/>
            <person name="Pfannkoch C.M."/>
            <person name="Sitter C."/>
            <person name="Sutton G.G."/>
            <person name="Venter J.C."/>
            <person name="Wang Z."/>
            <person name="Woodage T."/>
            <person name="Zheng X.H."/>
            <person name="Zhong F."/>
        </authorList>
    </citation>
    <scope>NUCLEOTIDE SEQUENCE [LARGE SCALE GENOMIC DNA]</scope>
    <source>
        <strain>BN</strain>
        <strain evidence="2">Sprague-Dawley</strain>
    </source>
</reference>
<accession>A6HQN5</accession>
<sequence>MHNCGRRQNSQCWNSKLLRLDAFWIWVIIWPLRLRV</sequence>
<organism evidence="1 2">
    <name type="scientific">Rattus norvegicus</name>
    <name type="common">Rat</name>
    <dbReference type="NCBI Taxonomy" id="10116"/>
    <lineage>
        <taxon>Eukaryota</taxon>
        <taxon>Metazoa</taxon>
        <taxon>Chordata</taxon>
        <taxon>Craniata</taxon>
        <taxon>Vertebrata</taxon>
        <taxon>Euteleostomi</taxon>
        <taxon>Mammalia</taxon>
        <taxon>Eutheria</taxon>
        <taxon>Euarchontoglires</taxon>
        <taxon>Glires</taxon>
        <taxon>Rodentia</taxon>
        <taxon>Myomorpha</taxon>
        <taxon>Muroidea</taxon>
        <taxon>Muridae</taxon>
        <taxon>Murinae</taxon>
        <taxon>Rattus</taxon>
    </lineage>
</organism>
<gene>
    <name evidence="1" type="ORF">rCG_59536</name>
</gene>
<dbReference type="EMBL" id="CH473950">
    <property type="protein sequence ID" value="EDM16537.1"/>
    <property type="molecule type" value="Genomic_DNA"/>
</dbReference>
<evidence type="ECO:0000313" key="2">
    <source>
        <dbReference type="Proteomes" id="UP000234681"/>
    </source>
</evidence>
<evidence type="ECO:0000313" key="1">
    <source>
        <dbReference type="EMBL" id="EDM16537.1"/>
    </source>
</evidence>